<feature type="region of interest" description="Disordered" evidence="6">
    <location>
        <begin position="59"/>
        <end position="82"/>
    </location>
</feature>
<evidence type="ECO:0000256" key="2">
    <source>
        <dbReference type="ARBA" id="ARBA00023015"/>
    </source>
</evidence>
<evidence type="ECO:0000256" key="1">
    <source>
        <dbReference type="ARBA" id="ARBA00022723"/>
    </source>
</evidence>
<keyword evidence="1" id="KW-0479">Metal-binding</keyword>
<sequence>MTRSATETVSRLLNCTAGSCARDPSILVLGSILLEFLAWYEALYQSEIGVLGLSATPSPNGREDMGSNSSQSGNGHSTGLSQPSESMKYSIYTAPLTIPLTVGAFNLSRATETKMKAQLLLCKVQTLSQVCQALDRRVQAAESIHGDKNLRGQSNTYLLRKVGELQHALTVVCTHMPSLG</sequence>
<feature type="compositionally biased region" description="Low complexity" evidence="6">
    <location>
        <begin position="66"/>
        <end position="79"/>
    </location>
</feature>
<keyword evidence="4" id="KW-0804">Transcription</keyword>
<dbReference type="AlphaFoldDB" id="A0A9W9T3C2"/>
<dbReference type="EMBL" id="JAPQKQ010000002">
    <property type="protein sequence ID" value="KAJ5207933.1"/>
    <property type="molecule type" value="Genomic_DNA"/>
</dbReference>
<name>A0A9W9T3C2_9EURO</name>
<organism evidence="8 9">
    <name type="scientific">Penicillium cf. viridicatum</name>
    <dbReference type="NCBI Taxonomy" id="2972119"/>
    <lineage>
        <taxon>Eukaryota</taxon>
        <taxon>Fungi</taxon>
        <taxon>Dikarya</taxon>
        <taxon>Ascomycota</taxon>
        <taxon>Pezizomycotina</taxon>
        <taxon>Eurotiomycetes</taxon>
        <taxon>Eurotiomycetidae</taxon>
        <taxon>Eurotiales</taxon>
        <taxon>Aspergillaceae</taxon>
        <taxon>Penicillium</taxon>
    </lineage>
</organism>
<dbReference type="GO" id="GO:0045122">
    <property type="term" value="P:aflatoxin biosynthetic process"/>
    <property type="evidence" value="ECO:0007669"/>
    <property type="project" value="InterPro"/>
</dbReference>
<evidence type="ECO:0000256" key="5">
    <source>
        <dbReference type="ARBA" id="ARBA00023242"/>
    </source>
</evidence>
<reference evidence="8" key="2">
    <citation type="journal article" date="2023" name="IMA Fungus">
        <title>Comparative genomic study of the Penicillium genus elucidates a diverse pangenome and 15 lateral gene transfer events.</title>
        <authorList>
            <person name="Petersen C."/>
            <person name="Sorensen T."/>
            <person name="Nielsen M.R."/>
            <person name="Sondergaard T.E."/>
            <person name="Sorensen J.L."/>
            <person name="Fitzpatrick D.A."/>
            <person name="Frisvad J.C."/>
            <person name="Nielsen K.L."/>
        </authorList>
    </citation>
    <scope>NUCLEOTIDE SEQUENCE</scope>
    <source>
        <strain evidence="8">IBT 20477</strain>
    </source>
</reference>
<evidence type="ECO:0000256" key="6">
    <source>
        <dbReference type="SAM" id="MobiDB-lite"/>
    </source>
</evidence>
<proteinExistence type="predicted"/>
<dbReference type="Proteomes" id="UP001150942">
    <property type="component" value="Unassembled WGS sequence"/>
</dbReference>
<keyword evidence="8" id="KW-0687">Ribonucleoprotein</keyword>
<dbReference type="GO" id="GO:0003677">
    <property type="term" value="F:DNA binding"/>
    <property type="evidence" value="ECO:0007669"/>
    <property type="project" value="UniProtKB-KW"/>
</dbReference>
<protein>
    <submittedName>
        <fullName evidence="8">Ribosomal protein L10e/L16</fullName>
    </submittedName>
</protein>
<keyword evidence="9" id="KW-1185">Reference proteome</keyword>
<dbReference type="InterPro" id="IPR013700">
    <property type="entry name" value="AflR"/>
</dbReference>
<keyword evidence="3" id="KW-0238">DNA-binding</keyword>
<reference evidence="8" key="1">
    <citation type="submission" date="2022-11" db="EMBL/GenBank/DDBJ databases">
        <authorList>
            <person name="Petersen C."/>
        </authorList>
    </citation>
    <scope>NUCLEOTIDE SEQUENCE</scope>
    <source>
        <strain evidence="8">IBT 20477</strain>
    </source>
</reference>
<dbReference type="Pfam" id="PF08493">
    <property type="entry name" value="AflR"/>
    <property type="match status" value="1"/>
</dbReference>
<dbReference type="GO" id="GO:0005634">
    <property type="term" value="C:nucleus"/>
    <property type="evidence" value="ECO:0007669"/>
    <property type="project" value="InterPro"/>
</dbReference>
<feature type="domain" description="Aflatoxin regulatory protein" evidence="7">
    <location>
        <begin position="2"/>
        <end position="47"/>
    </location>
</feature>
<dbReference type="GO" id="GO:0005840">
    <property type="term" value="C:ribosome"/>
    <property type="evidence" value="ECO:0007669"/>
    <property type="project" value="UniProtKB-KW"/>
</dbReference>
<dbReference type="OrthoDB" id="2740448at2759"/>
<keyword evidence="5" id="KW-0539">Nucleus</keyword>
<evidence type="ECO:0000313" key="9">
    <source>
        <dbReference type="Proteomes" id="UP001150942"/>
    </source>
</evidence>
<evidence type="ECO:0000313" key="8">
    <source>
        <dbReference type="EMBL" id="KAJ5207933.1"/>
    </source>
</evidence>
<evidence type="ECO:0000259" key="7">
    <source>
        <dbReference type="Pfam" id="PF08493"/>
    </source>
</evidence>
<evidence type="ECO:0000256" key="4">
    <source>
        <dbReference type="ARBA" id="ARBA00023163"/>
    </source>
</evidence>
<comment type="caution">
    <text evidence="8">The sequence shown here is derived from an EMBL/GenBank/DDBJ whole genome shotgun (WGS) entry which is preliminary data.</text>
</comment>
<accession>A0A9W9T3C2</accession>
<dbReference type="GO" id="GO:0046872">
    <property type="term" value="F:metal ion binding"/>
    <property type="evidence" value="ECO:0007669"/>
    <property type="project" value="UniProtKB-KW"/>
</dbReference>
<gene>
    <name evidence="8" type="ORF">N7449_002312</name>
</gene>
<keyword evidence="2" id="KW-0805">Transcription regulation</keyword>
<keyword evidence="8" id="KW-0689">Ribosomal protein</keyword>
<dbReference type="GO" id="GO:0006355">
    <property type="term" value="P:regulation of DNA-templated transcription"/>
    <property type="evidence" value="ECO:0007669"/>
    <property type="project" value="InterPro"/>
</dbReference>
<evidence type="ECO:0000256" key="3">
    <source>
        <dbReference type="ARBA" id="ARBA00023125"/>
    </source>
</evidence>